<reference evidence="2 3" key="1">
    <citation type="journal article" date="2023" name="Plant Dis.">
        <title>First Report of Diplodia intermedia Causing Canker and Dieback Diseases on Apple Trees in Canada.</title>
        <authorList>
            <person name="Ellouze W."/>
            <person name="Ilyukhin E."/>
            <person name="Sulman M."/>
            <person name="Ali S."/>
        </authorList>
    </citation>
    <scope>NUCLEOTIDE SEQUENCE [LARGE SCALE GENOMIC DNA]</scope>
    <source>
        <strain evidence="2 3">M45-28</strain>
    </source>
</reference>
<dbReference type="InterPro" id="IPR011333">
    <property type="entry name" value="SKP1/BTB/POZ_sf"/>
</dbReference>
<feature type="region of interest" description="Disordered" evidence="1">
    <location>
        <begin position="590"/>
        <end position="627"/>
    </location>
</feature>
<evidence type="ECO:0008006" key="4">
    <source>
        <dbReference type="Google" id="ProtNLM"/>
    </source>
</evidence>
<feature type="region of interest" description="Disordered" evidence="1">
    <location>
        <begin position="518"/>
        <end position="555"/>
    </location>
</feature>
<organism evidence="2 3">
    <name type="scientific">Diplodia intermedia</name>
    <dbReference type="NCBI Taxonomy" id="856260"/>
    <lineage>
        <taxon>Eukaryota</taxon>
        <taxon>Fungi</taxon>
        <taxon>Dikarya</taxon>
        <taxon>Ascomycota</taxon>
        <taxon>Pezizomycotina</taxon>
        <taxon>Dothideomycetes</taxon>
        <taxon>Dothideomycetes incertae sedis</taxon>
        <taxon>Botryosphaeriales</taxon>
        <taxon>Botryosphaeriaceae</taxon>
        <taxon>Diplodia</taxon>
    </lineage>
</organism>
<dbReference type="Proteomes" id="UP001521184">
    <property type="component" value="Unassembled WGS sequence"/>
</dbReference>
<comment type="caution">
    <text evidence="2">The sequence shown here is derived from an EMBL/GenBank/DDBJ whole genome shotgun (WGS) entry which is preliminary data.</text>
</comment>
<name>A0ABR3TDU8_9PEZI</name>
<evidence type="ECO:0000256" key="1">
    <source>
        <dbReference type="SAM" id="MobiDB-lite"/>
    </source>
</evidence>
<protein>
    <recommendedName>
        <fullName evidence="4">BTB domain-containing protein</fullName>
    </recommendedName>
</protein>
<feature type="compositionally biased region" description="Low complexity" evidence="1">
    <location>
        <begin position="673"/>
        <end position="718"/>
    </location>
</feature>
<feature type="compositionally biased region" description="Low complexity" evidence="1">
    <location>
        <begin position="590"/>
        <end position="601"/>
    </location>
</feature>
<gene>
    <name evidence="2" type="ORF">SLS58_009274</name>
</gene>
<feature type="compositionally biased region" description="Acidic residues" evidence="1">
    <location>
        <begin position="825"/>
        <end position="844"/>
    </location>
</feature>
<feature type="region of interest" description="Disordered" evidence="1">
    <location>
        <begin position="652"/>
        <end position="732"/>
    </location>
</feature>
<evidence type="ECO:0000313" key="2">
    <source>
        <dbReference type="EMBL" id="KAL1637601.1"/>
    </source>
</evidence>
<evidence type="ECO:0000313" key="3">
    <source>
        <dbReference type="Proteomes" id="UP001521184"/>
    </source>
</evidence>
<dbReference type="EMBL" id="JAKEKT020000088">
    <property type="protein sequence ID" value="KAL1637601.1"/>
    <property type="molecule type" value="Genomic_DNA"/>
</dbReference>
<feature type="region of interest" description="Disordered" evidence="1">
    <location>
        <begin position="817"/>
        <end position="859"/>
    </location>
</feature>
<proteinExistence type="predicted"/>
<dbReference type="Gene3D" id="3.30.710.10">
    <property type="entry name" value="Potassium Channel Kv1.1, Chain A"/>
    <property type="match status" value="1"/>
</dbReference>
<feature type="compositionally biased region" description="Low complexity" evidence="1">
    <location>
        <begin position="518"/>
        <end position="537"/>
    </location>
</feature>
<dbReference type="CDD" id="cd18186">
    <property type="entry name" value="BTB_POZ_ZBTB_KLHL-like"/>
    <property type="match status" value="1"/>
</dbReference>
<keyword evidence="3" id="KW-1185">Reference proteome</keyword>
<accession>A0ABR3TDU8</accession>
<feature type="compositionally biased region" description="Polar residues" evidence="1">
    <location>
        <begin position="538"/>
        <end position="551"/>
    </location>
</feature>
<sequence>MSQMFERVVHVKVGKEEEVFSVHASFMIDHMFYFARGLESGPAVTTWSLPTVTPRSFHLLLDYVHGGPLKLSWTNVKDRPDLVDAWVLGDMVGATRFTNLIIDEIASKATRPGQLKLLPDNVCINHAYSPNVTDKDAPIRNLFVDLYIHFGTPDLMNELLAGPHNLRDFWFHYCKHARLKEEQDENARKNSTALRIFSPRGYSNFHPHYATPPPIPVTRAGTKAYLCHYDGVNTITIEDGGQPMFIHRELSELRQDILMKCPPREFTFPAGWRPAATIFLKWLYSGRVTQEANHLKDFIRAYALGLTFHNPQFRDDVLTGLVSYCTRNQILPSASEVALSYTCTTSGAGAERTYSPLRHFVVCWTLTHRHHAGASVNPAALPMDPALREMLERDMDAERVAREGSMHADLAATSATGVDMHSRGGFQQHPRPYADERFAGDLALGGTVAGAAPYYGDDVCRFHAAHPYCGYSAPLANKDREINGGVDVEFGGDAALGGSVGDGVKHDRIAALLGYSTKMSSSSSSSSASGSRPDTSSMKSTAATGWTNPVDDSSGAENPCHALLRKRNCYGAVVVGYRPKPIFHLSSFGADSSSSGAAGASQDKGKGRAAAVVDAPSPSPEGKYAKDPEVLATLAEVEDRLNRVAINTSTSTINTAAPSARPKLPALPPRRPPALNTAASPSHQQQQQQQTSGGRGGATTTSFASASSSTPYTSPTTPRLTAGFPQPQVSNVPGAPGGGALYLGGGGTSSGAHPAVNDIAAFNALRLPPGWQQRRCVDGRAYWARLAPDQQRVEEATWVDPRAGVAWRTSDEASFVPGFGWGFEEGTETEVDSDEEGEDEDEGADRDGGGGGAMDGVRLNYDEDSVDFDLEKVAREVEGMVEGE</sequence>